<dbReference type="InterPro" id="IPR001308">
    <property type="entry name" value="ETF_a/FixB"/>
</dbReference>
<accession>A0A150FMX1</accession>
<dbReference type="Gene3D" id="3.40.50.1220">
    <property type="entry name" value="TPP-binding domain"/>
    <property type="match status" value="1"/>
</dbReference>
<reference evidence="1 2" key="1">
    <citation type="submission" date="2016-02" db="EMBL/GenBank/DDBJ databases">
        <title>Draft genome sequence for Clostridium paradoxum JW-YL-7.</title>
        <authorList>
            <person name="Utturkar S.M."/>
            <person name="Lancaster A."/>
            <person name="Poole F.L."/>
            <person name="Adams M.W."/>
            <person name="Brown S.D."/>
        </authorList>
    </citation>
    <scope>NUCLEOTIDE SEQUENCE [LARGE SCALE GENOMIC DNA]</scope>
    <source>
        <strain evidence="1 2">JW-YL-7</strain>
    </source>
</reference>
<dbReference type="PANTHER" id="PTHR43153:SF1">
    <property type="entry name" value="ELECTRON TRANSFER FLAVOPROTEIN SUBUNIT ALPHA, MITOCHONDRIAL"/>
    <property type="match status" value="1"/>
</dbReference>
<comment type="caution">
    <text evidence="1">The sequence shown here is derived from an EMBL/GenBank/DDBJ whole genome shotgun (WGS) entry which is preliminary data.</text>
</comment>
<dbReference type="GO" id="GO:0050660">
    <property type="term" value="F:flavin adenine dinucleotide binding"/>
    <property type="evidence" value="ECO:0007669"/>
    <property type="project" value="InterPro"/>
</dbReference>
<organism evidence="1 2">
    <name type="scientific">Alkalithermobacter thermoalcaliphilus JW-YL-7 = DSM 7308</name>
    <dbReference type="NCBI Taxonomy" id="1121328"/>
    <lineage>
        <taxon>Bacteria</taxon>
        <taxon>Bacillati</taxon>
        <taxon>Bacillota</taxon>
        <taxon>Clostridia</taxon>
        <taxon>Peptostreptococcales</taxon>
        <taxon>Tepidibacteraceae</taxon>
        <taxon>Alkalithermobacter</taxon>
    </lineage>
</organism>
<dbReference type="GO" id="GO:0009055">
    <property type="term" value="F:electron transfer activity"/>
    <property type="evidence" value="ECO:0007669"/>
    <property type="project" value="InterPro"/>
</dbReference>
<dbReference type="InterPro" id="IPR029035">
    <property type="entry name" value="DHS-like_NAD/FAD-binding_dom"/>
</dbReference>
<evidence type="ECO:0000313" key="1">
    <source>
        <dbReference type="EMBL" id="KXZ38926.1"/>
    </source>
</evidence>
<name>A0A150FMX1_CLOPD</name>
<dbReference type="EMBL" id="LSFY01000002">
    <property type="protein sequence ID" value="KXZ38926.1"/>
    <property type="molecule type" value="Genomic_DNA"/>
</dbReference>
<protein>
    <submittedName>
        <fullName evidence="1">EtfA, electron transfer flavoprotein subunit alpha</fullName>
    </submittedName>
</protein>
<gene>
    <name evidence="1" type="ORF">JWYL7_1883</name>
</gene>
<dbReference type="PATRIC" id="fig|1121328.3.peg.1896"/>
<sequence length="48" mass="5243">MEESEFIVAINNNPDAPIFEVADVGIVADANQVVLSLIDELKKEKNIS</sequence>
<dbReference type="PANTHER" id="PTHR43153">
    <property type="entry name" value="ELECTRON TRANSFER FLAVOPROTEIN ALPHA"/>
    <property type="match status" value="1"/>
</dbReference>
<proteinExistence type="predicted"/>
<dbReference type="SUPFAM" id="SSF52467">
    <property type="entry name" value="DHS-like NAD/FAD-binding domain"/>
    <property type="match status" value="1"/>
</dbReference>
<dbReference type="Proteomes" id="UP000092605">
    <property type="component" value="Unassembled WGS sequence"/>
</dbReference>
<dbReference type="RefSeq" id="WP_331722143.1">
    <property type="nucleotide sequence ID" value="NZ_LSFY01000002.1"/>
</dbReference>
<dbReference type="GO" id="GO:0033539">
    <property type="term" value="P:fatty acid beta-oxidation using acyl-CoA dehydrogenase"/>
    <property type="evidence" value="ECO:0007669"/>
    <property type="project" value="TreeGrafter"/>
</dbReference>
<dbReference type="AlphaFoldDB" id="A0A150FMX1"/>
<evidence type="ECO:0000313" key="2">
    <source>
        <dbReference type="Proteomes" id="UP000092605"/>
    </source>
</evidence>